<name>A0A850QZB2_9LACO</name>
<dbReference type="UniPathway" id="UPA00275">
    <property type="reaction ID" value="UER00404"/>
</dbReference>
<feature type="binding site" evidence="7">
    <location>
        <begin position="80"/>
        <end position="82"/>
    </location>
    <ligand>
        <name>5-amino-6-(D-ribitylamino)uracil</name>
        <dbReference type="ChEBI" id="CHEBI:15934"/>
    </ligand>
</feature>
<keyword evidence="5 7" id="KW-0808">Transferase</keyword>
<organism evidence="8 9">
    <name type="scientific">Bombilactobacillus apium</name>
    <dbReference type="NCBI Taxonomy" id="2675299"/>
    <lineage>
        <taxon>Bacteria</taxon>
        <taxon>Bacillati</taxon>
        <taxon>Bacillota</taxon>
        <taxon>Bacilli</taxon>
        <taxon>Lactobacillales</taxon>
        <taxon>Lactobacillaceae</taxon>
        <taxon>Bombilactobacillus</taxon>
    </lineage>
</organism>
<dbReference type="Pfam" id="PF00885">
    <property type="entry name" value="DMRL_synthase"/>
    <property type="match status" value="1"/>
</dbReference>
<evidence type="ECO:0000313" key="8">
    <source>
        <dbReference type="EMBL" id="NVY96109.1"/>
    </source>
</evidence>
<dbReference type="InterPro" id="IPR036467">
    <property type="entry name" value="LS/RS_sf"/>
</dbReference>
<dbReference type="RefSeq" id="WP_176942271.1">
    <property type="nucleotide sequence ID" value="NZ_JABZEC010000002.1"/>
</dbReference>
<dbReference type="NCBIfam" id="TIGR00114">
    <property type="entry name" value="lumazine-synth"/>
    <property type="match status" value="1"/>
</dbReference>
<reference evidence="8 9" key="1">
    <citation type="submission" date="2020-06" db="EMBL/GenBank/DDBJ databases">
        <authorList>
            <person name="Kang J."/>
        </authorList>
    </citation>
    <scope>NUCLEOTIDE SEQUENCE [LARGE SCALE GENOMIC DNA]</scope>
    <source>
        <strain evidence="8 9">DCY120</strain>
    </source>
</reference>
<evidence type="ECO:0000256" key="4">
    <source>
        <dbReference type="ARBA" id="ARBA00022619"/>
    </source>
</evidence>
<feature type="binding site" evidence="7">
    <location>
        <position position="127"/>
    </location>
    <ligand>
        <name>(2S)-2-hydroxy-3-oxobutyl phosphate</name>
        <dbReference type="ChEBI" id="CHEBI:58830"/>
    </ligand>
</feature>
<dbReference type="Gene3D" id="3.40.50.960">
    <property type="entry name" value="Lumazine/riboflavin synthase"/>
    <property type="match status" value="1"/>
</dbReference>
<evidence type="ECO:0000256" key="6">
    <source>
        <dbReference type="ARBA" id="ARBA00048785"/>
    </source>
</evidence>
<dbReference type="InterPro" id="IPR034964">
    <property type="entry name" value="LS"/>
</dbReference>
<protein>
    <recommendedName>
        <fullName evidence="3 7">6,7-dimethyl-8-ribityllumazine synthase</fullName>
        <shortName evidence="7">DMRL synthase</shortName>
        <shortName evidence="7">LS</shortName>
        <shortName evidence="7">Lumazine synthase</shortName>
        <ecNumber evidence="3 7">2.5.1.78</ecNumber>
    </recommendedName>
</protein>
<dbReference type="GO" id="GO:0005829">
    <property type="term" value="C:cytosol"/>
    <property type="evidence" value="ECO:0007669"/>
    <property type="project" value="TreeGrafter"/>
</dbReference>
<feature type="active site" description="Proton donor" evidence="7">
    <location>
        <position position="88"/>
    </location>
</feature>
<dbReference type="CDD" id="cd09209">
    <property type="entry name" value="Lumazine_synthase-I"/>
    <property type="match status" value="1"/>
</dbReference>
<feature type="binding site" evidence="7">
    <location>
        <position position="22"/>
    </location>
    <ligand>
        <name>5-amino-6-(D-ribitylamino)uracil</name>
        <dbReference type="ChEBI" id="CHEBI:15934"/>
    </ligand>
</feature>
<evidence type="ECO:0000256" key="7">
    <source>
        <dbReference type="HAMAP-Rule" id="MF_00178"/>
    </source>
</evidence>
<evidence type="ECO:0000256" key="3">
    <source>
        <dbReference type="ARBA" id="ARBA00012664"/>
    </source>
</evidence>
<comment type="similarity">
    <text evidence="2 7">Belongs to the DMRL synthase family.</text>
</comment>
<comment type="catalytic activity">
    <reaction evidence="6 7">
        <text>(2S)-2-hydroxy-3-oxobutyl phosphate + 5-amino-6-(D-ribitylamino)uracil = 6,7-dimethyl-8-(1-D-ribityl)lumazine + phosphate + 2 H2O + H(+)</text>
        <dbReference type="Rhea" id="RHEA:26152"/>
        <dbReference type="ChEBI" id="CHEBI:15377"/>
        <dbReference type="ChEBI" id="CHEBI:15378"/>
        <dbReference type="ChEBI" id="CHEBI:15934"/>
        <dbReference type="ChEBI" id="CHEBI:43474"/>
        <dbReference type="ChEBI" id="CHEBI:58201"/>
        <dbReference type="ChEBI" id="CHEBI:58830"/>
        <dbReference type="EC" id="2.5.1.78"/>
    </reaction>
</comment>
<dbReference type="EMBL" id="JABZEC010000002">
    <property type="protein sequence ID" value="NVY96109.1"/>
    <property type="molecule type" value="Genomic_DNA"/>
</dbReference>
<dbReference type="GO" id="GO:0009231">
    <property type="term" value="P:riboflavin biosynthetic process"/>
    <property type="evidence" value="ECO:0007669"/>
    <property type="project" value="UniProtKB-UniRule"/>
</dbReference>
<feature type="binding site" evidence="7">
    <location>
        <position position="113"/>
    </location>
    <ligand>
        <name>5-amino-6-(D-ribitylamino)uracil</name>
        <dbReference type="ChEBI" id="CHEBI:15934"/>
    </ligand>
</feature>
<comment type="caution">
    <text evidence="8">The sequence shown here is derived from an EMBL/GenBank/DDBJ whole genome shotgun (WGS) entry which is preliminary data.</text>
</comment>
<dbReference type="PANTHER" id="PTHR21058">
    <property type="entry name" value="6,7-DIMETHYL-8-RIBITYLLUMAZINE SYNTHASE DMRL SYNTHASE LUMAZINE SYNTHASE"/>
    <property type="match status" value="1"/>
</dbReference>
<gene>
    <name evidence="7" type="primary">ribH</name>
    <name evidence="8" type="ORF">HU830_02780</name>
</gene>
<dbReference type="Proteomes" id="UP000563523">
    <property type="component" value="Unassembled WGS sequence"/>
</dbReference>
<comment type="pathway">
    <text evidence="1 7">Cofactor biosynthesis; riboflavin biosynthesis; riboflavin from 2-hydroxy-3-oxobutyl phosphate and 5-amino-6-(D-ribitylamino)uracil: step 1/2.</text>
</comment>
<dbReference type="GO" id="GO:0009349">
    <property type="term" value="C:riboflavin synthase complex"/>
    <property type="evidence" value="ECO:0007669"/>
    <property type="project" value="UniProtKB-UniRule"/>
</dbReference>
<proteinExistence type="inferred from homology"/>
<sequence>MAEYLGQIDGHGQRIGIVVAQFNSNVTQRLLDGALTSLAQYGVAQNEITVVWVPGALEIPRAAQQLSASGKVDGIIALGSVIRGETSHYDYVCQGVSQGIAELSLHGPVPVLFGVLTTDNFEQAINRAGGKAGNKGSECVTGVLQMIHLGPWLQKN</sequence>
<dbReference type="SUPFAM" id="SSF52121">
    <property type="entry name" value="Lumazine synthase"/>
    <property type="match status" value="1"/>
</dbReference>
<evidence type="ECO:0000256" key="2">
    <source>
        <dbReference type="ARBA" id="ARBA00007424"/>
    </source>
</evidence>
<feature type="binding site" evidence="7">
    <location>
        <begin position="85"/>
        <end position="86"/>
    </location>
    <ligand>
        <name>(2S)-2-hydroxy-3-oxobutyl phosphate</name>
        <dbReference type="ChEBI" id="CHEBI:58830"/>
    </ligand>
</feature>
<dbReference type="InterPro" id="IPR002180">
    <property type="entry name" value="LS/RS"/>
</dbReference>
<feature type="binding site" evidence="7">
    <location>
        <begin position="56"/>
        <end position="58"/>
    </location>
    <ligand>
        <name>5-amino-6-(D-ribitylamino)uracil</name>
        <dbReference type="ChEBI" id="CHEBI:15934"/>
    </ligand>
</feature>
<evidence type="ECO:0000256" key="1">
    <source>
        <dbReference type="ARBA" id="ARBA00004917"/>
    </source>
</evidence>
<dbReference type="AlphaFoldDB" id="A0A850QZB2"/>
<evidence type="ECO:0000256" key="5">
    <source>
        <dbReference type="ARBA" id="ARBA00022679"/>
    </source>
</evidence>
<dbReference type="PANTHER" id="PTHR21058:SF0">
    <property type="entry name" value="6,7-DIMETHYL-8-RIBITYLLUMAZINE SYNTHASE"/>
    <property type="match status" value="1"/>
</dbReference>
<accession>A0A850QZB2</accession>
<dbReference type="EC" id="2.5.1.78" evidence="3 7"/>
<evidence type="ECO:0000313" key="9">
    <source>
        <dbReference type="Proteomes" id="UP000563523"/>
    </source>
</evidence>
<keyword evidence="9" id="KW-1185">Reference proteome</keyword>
<keyword evidence="4 7" id="KW-0686">Riboflavin biosynthesis</keyword>
<dbReference type="GO" id="GO:0000906">
    <property type="term" value="F:6,7-dimethyl-8-ribityllumazine synthase activity"/>
    <property type="evidence" value="ECO:0007669"/>
    <property type="project" value="UniProtKB-UniRule"/>
</dbReference>
<comment type="function">
    <text evidence="7">Catalyzes the formation of 6,7-dimethyl-8-ribityllumazine by condensation of 5-amino-6-(D-ribitylamino)uracil with 3,4-dihydroxy-2-butanone 4-phosphate. This is the penultimate step in the biosynthesis of riboflavin.</text>
</comment>
<dbReference type="HAMAP" id="MF_00178">
    <property type="entry name" value="Lumazine_synth"/>
    <property type="match status" value="1"/>
</dbReference>